<name>A0A232ELC7_9HYME</name>
<keyword evidence="1" id="KW-0812">Transmembrane</keyword>
<dbReference type="AlphaFoldDB" id="A0A232ELC7"/>
<dbReference type="Proteomes" id="UP000215335">
    <property type="component" value="Unassembled WGS sequence"/>
</dbReference>
<keyword evidence="1" id="KW-0472">Membrane</keyword>
<reference evidence="2 3" key="1">
    <citation type="journal article" date="2017" name="Curr. Biol.">
        <title>The Evolution of Venom by Co-option of Single-Copy Genes.</title>
        <authorList>
            <person name="Martinson E.O."/>
            <person name="Mrinalini"/>
            <person name="Kelkar Y.D."/>
            <person name="Chang C.H."/>
            <person name="Werren J.H."/>
        </authorList>
    </citation>
    <scope>NUCLEOTIDE SEQUENCE [LARGE SCALE GENOMIC DNA]</scope>
    <source>
        <strain evidence="2 3">Alberta</strain>
        <tissue evidence="2">Whole body</tissue>
    </source>
</reference>
<sequence length="59" mass="7158">MQHLFSMKFGASFFDQANNMIIKSFLLHVIYYYLLYNYTYTFCYPKEAKAQVFGMTYRV</sequence>
<keyword evidence="3" id="KW-1185">Reference proteome</keyword>
<evidence type="ECO:0000313" key="2">
    <source>
        <dbReference type="EMBL" id="OXU19131.1"/>
    </source>
</evidence>
<dbReference type="EMBL" id="NNAY01003594">
    <property type="protein sequence ID" value="OXU19131.1"/>
    <property type="molecule type" value="Genomic_DNA"/>
</dbReference>
<organism evidence="2 3">
    <name type="scientific">Trichomalopsis sarcophagae</name>
    <dbReference type="NCBI Taxonomy" id="543379"/>
    <lineage>
        <taxon>Eukaryota</taxon>
        <taxon>Metazoa</taxon>
        <taxon>Ecdysozoa</taxon>
        <taxon>Arthropoda</taxon>
        <taxon>Hexapoda</taxon>
        <taxon>Insecta</taxon>
        <taxon>Pterygota</taxon>
        <taxon>Neoptera</taxon>
        <taxon>Endopterygota</taxon>
        <taxon>Hymenoptera</taxon>
        <taxon>Apocrita</taxon>
        <taxon>Proctotrupomorpha</taxon>
        <taxon>Chalcidoidea</taxon>
        <taxon>Pteromalidae</taxon>
        <taxon>Pteromalinae</taxon>
        <taxon>Trichomalopsis</taxon>
    </lineage>
</organism>
<gene>
    <name evidence="2" type="ORF">TSAR_010004</name>
</gene>
<evidence type="ECO:0000313" key="3">
    <source>
        <dbReference type="Proteomes" id="UP000215335"/>
    </source>
</evidence>
<proteinExistence type="predicted"/>
<comment type="caution">
    <text evidence="2">The sequence shown here is derived from an EMBL/GenBank/DDBJ whole genome shotgun (WGS) entry which is preliminary data.</text>
</comment>
<feature type="transmembrane region" description="Helical" evidence="1">
    <location>
        <begin position="20"/>
        <end position="39"/>
    </location>
</feature>
<evidence type="ECO:0000256" key="1">
    <source>
        <dbReference type="SAM" id="Phobius"/>
    </source>
</evidence>
<protein>
    <submittedName>
        <fullName evidence="2">Uncharacterized protein</fullName>
    </submittedName>
</protein>
<keyword evidence="1" id="KW-1133">Transmembrane helix</keyword>
<accession>A0A232ELC7</accession>